<keyword evidence="5 10" id="KW-0545">Nucleotide biosynthesis</keyword>
<accession>A0A1U7HFR3</accession>
<dbReference type="SUPFAM" id="SSF52540">
    <property type="entry name" value="P-loop containing nucleoside triphosphate hydrolases"/>
    <property type="match status" value="1"/>
</dbReference>
<keyword evidence="13" id="KW-1185">Reference proteome</keyword>
<keyword evidence="8 10" id="KW-0067">ATP-binding</keyword>
<keyword evidence="6 10" id="KW-0547">Nucleotide-binding</keyword>
<keyword evidence="4 10" id="KW-0808">Transferase</keyword>
<comment type="caution">
    <text evidence="12">The sequence shown here is derived from an EMBL/GenBank/DDBJ whole genome shotgun (WGS) entry which is preliminary data.</text>
</comment>
<dbReference type="GO" id="GO:0006233">
    <property type="term" value="P:dTDP biosynthetic process"/>
    <property type="evidence" value="ECO:0007669"/>
    <property type="project" value="InterPro"/>
</dbReference>
<evidence type="ECO:0000313" key="13">
    <source>
        <dbReference type="Proteomes" id="UP000186868"/>
    </source>
</evidence>
<keyword evidence="7 10" id="KW-0418">Kinase</keyword>
<evidence type="ECO:0000256" key="1">
    <source>
        <dbReference type="ARBA" id="ARBA00009776"/>
    </source>
</evidence>
<reference evidence="12 13" key="1">
    <citation type="submission" date="2016-11" db="EMBL/GenBank/DDBJ databases">
        <title>Draft Genome Sequences of Nine Cyanobacterial Strains from Diverse Habitats.</title>
        <authorList>
            <person name="Zhu T."/>
            <person name="Hou S."/>
            <person name="Lu X."/>
            <person name="Hess W.R."/>
        </authorList>
    </citation>
    <scope>NUCLEOTIDE SEQUENCE [LARGE SCALE GENOMIC DNA]</scope>
    <source>
        <strain evidence="12 13">NIES-593</strain>
    </source>
</reference>
<comment type="caution">
    <text evidence="10">Lacks conserved residue(s) required for the propagation of feature annotation.</text>
</comment>
<dbReference type="HAMAP" id="MF_00165">
    <property type="entry name" value="Thymidylate_kinase"/>
    <property type="match status" value="1"/>
</dbReference>
<dbReference type="RefSeq" id="WP_073599996.1">
    <property type="nucleotide sequence ID" value="NZ_MRCB01000014.1"/>
</dbReference>
<evidence type="ECO:0000256" key="4">
    <source>
        <dbReference type="ARBA" id="ARBA00022679"/>
    </source>
</evidence>
<dbReference type="EMBL" id="MRCB01000014">
    <property type="protein sequence ID" value="OKH22391.1"/>
    <property type="molecule type" value="Genomic_DNA"/>
</dbReference>
<gene>
    <name evidence="10" type="primary">tmk</name>
    <name evidence="12" type="ORF">NIES593_13040</name>
</gene>
<name>A0A1U7HFR3_9CYAN</name>
<dbReference type="AlphaFoldDB" id="A0A1U7HFR3"/>
<dbReference type="InterPro" id="IPR039430">
    <property type="entry name" value="Thymidylate_kin-like_dom"/>
</dbReference>
<dbReference type="PANTHER" id="PTHR10344">
    <property type="entry name" value="THYMIDYLATE KINASE"/>
    <property type="match status" value="1"/>
</dbReference>
<dbReference type="InterPro" id="IPR027417">
    <property type="entry name" value="P-loop_NTPase"/>
</dbReference>
<dbReference type="InterPro" id="IPR018094">
    <property type="entry name" value="Thymidylate_kinase"/>
</dbReference>
<evidence type="ECO:0000313" key="12">
    <source>
        <dbReference type="EMBL" id="OKH22391.1"/>
    </source>
</evidence>
<dbReference type="GO" id="GO:0004798">
    <property type="term" value="F:dTMP kinase activity"/>
    <property type="evidence" value="ECO:0007669"/>
    <property type="project" value="UniProtKB-UniRule"/>
</dbReference>
<organism evidence="12 13">
    <name type="scientific">Hydrococcus rivularis NIES-593</name>
    <dbReference type="NCBI Taxonomy" id="1921803"/>
    <lineage>
        <taxon>Bacteria</taxon>
        <taxon>Bacillati</taxon>
        <taxon>Cyanobacteriota</taxon>
        <taxon>Cyanophyceae</taxon>
        <taxon>Pleurocapsales</taxon>
        <taxon>Hydrococcaceae</taxon>
        <taxon>Hydrococcus</taxon>
    </lineage>
</organism>
<comment type="catalytic activity">
    <reaction evidence="9 10">
        <text>dTMP + ATP = dTDP + ADP</text>
        <dbReference type="Rhea" id="RHEA:13517"/>
        <dbReference type="ChEBI" id="CHEBI:30616"/>
        <dbReference type="ChEBI" id="CHEBI:58369"/>
        <dbReference type="ChEBI" id="CHEBI:63528"/>
        <dbReference type="ChEBI" id="CHEBI:456216"/>
        <dbReference type="EC" id="2.7.4.9"/>
    </reaction>
</comment>
<dbReference type="PANTHER" id="PTHR10344:SF4">
    <property type="entry name" value="UMP-CMP KINASE 2, MITOCHONDRIAL"/>
    <property type="match status" value="1"/>
</dbReference>
<dbReference type="Pfam" id="PF02223">
    <property type="entry name" value="Thymidylate_kin"/>
    <property type="match status" value="1"/>
</dbReference>
<dbReference type="STRING" id="1921803.NIES593_13040"/>
<evidence type="ECO:0000256" key="6">
    <source>
        <dbReference type="ARBA" id="ARBA00022741"/>
    </source>
</evidence>
<feature type="domain" description="Thymidylate kinase-like" evidence="11">
    <location>
        <begin position="8"/>
        <end position="199"/>
    </location>
</feature>
<dbReference type="GO" id="GO:0005524">
    <property type="term" value="F:ATP binding"/>
    <property type="evidence" value="ECO:0007669"/>
    <property type="project" value="UniProtKB-UniRule"/>
</dbReference>
<evidence type="ECO:0000256" key="10">
    <source>
        <dbReference type="HAMAP-Rule" id="MF_00165"/>
    </source>
</evidence>
<evidence type="ECO:0000256" key="2">
    <source>
        <dbReference type="ARBA" id="ARBA00012980"/>
    </source>
</evidence>
<comment type="similarity">
    <text evidence="1 10">Belongs to the thymidylate kinase family.</text>
</comment>
<dbReference type="CDD" id="cd01672">
    <property type="entry name" value="TMPK"/>
    <property type="match status" value="1"/>
</dbReference>
<evidence type="ECO:0000256" key="9">
    <source>
        <dbReference type="ARBA" id="ARBA00048743"/>
    </source>
</evidence>
<evidence type="ECO:0000259" key="11">
    <source>
        <dbReference type="Pfam" id="PF02223"/>
    </source>
</evidence>
<dbReference type="Gene3D" id="3.40.50.300">
    <property type="entry name" value="P-loop containing nucleotide triphosphate hydrolases"/>
    <property type="match status" value="1"/>
</dbReference>
<evidence type="ECO:0000256" key="8">
    <source>
        <dbReference type="ARBA" id="ARBA00022840"/>
    </source>
</evidence>
<dbReference type="GO" id="GO:0006227">
    <property type="term" value="P:dUDP biosynthetic process"/>
    <property type="evidence" value="ECO:0007669"/>
    <property type="project" value="TreeGrafter"/>
</dbReference>
<dbReference type="GO" id="GO:0005829">
    <property type="term" value="C:cytosol"/>
    <property type="evidence" value="ECO:0007669"/>
    <property type="project" value="TreeGrafter"/>
</dbReference>
<sequence length="207" mass="24277">MKPLFIVFEGIDGSGTSTQASLLKDYFLDRGDRAIVSPEPSNGPIGKLIREALQNKMILIQNSQKFDEQMAYLFAADRHYHLYNDIDGVFKLIGNENTHVITPRYYFSSLAYNCNNKQDFEFVRSLNQRFPNPDLVIYLDLPIEVALERIRDRSFKEVYEHREKLLKVRQNYQYVFENYHSLLLKVDGTESKEGIHKKIINFLEKET</sequence>
<dbReference type="NCBIfam" id="TIGR00041">
    <property type="entry name" value="DTMP_kinase"/>
    <property type="match status" value="1"/>
</dbReference>
<proteinExistence type="inferred from homology"/>
<evidence type="ECO:0000256" key="5">
    <source>
        <dbReference type="ARBA" id="ARBA00022727"/>
    </source>
</evidence>
<dbReference type="OrthoDB" id="9774907at2"/>
<dbReference type="EC" id="2.7.4.9" evidence="2 10"/>
<dbReference type="GO" id="GO:0006235">
    <property type="term" value="P:dTTP biosynthetic process"/>
    <property type="evidence" value="ECO:0007669"/>
    <property type="project" value="UniProtKB-UniRule"/>
</dbReference>
<evidence type="ECO:0000256" key="3">
    <source>
        <dbReference type="ARBA" id="ARBA00017144"/>
    </source>
</evidence>
<evidence type="ECO:0000256" key="7">
    <source>
        <dbReference type="ARBA" id="ARBA00022777"/>
    </source>
</evidence>
<comment type="function">
    <text evidence="10">Phosphorylation of dTMP to form dTDP in both de novo and salvage pathways of dTTP synthesis.</text>
</comment>
<dbReference type="Proteomes" id="UP000186868">
    <property type="component" value="Unassembled WGS sequence"/>
</dbReference>
<protein>
    <recommendedName>
        <fullName evidence="3 10">Thymidylate kinase</fullName>
        <ecNumber evidence="2 10">2.7.4.9</ecNumber>
    </recommendedName>
    <alternativeName>
        <fullName evidence="10">dTMP kinase</fullName>
    </alternativeName>
</protein>